<evidence type="ECO:0000256" key="6">
    <source>
        <dbReference type="ARBA" id="ARBA00023224"/>
    </source>
</evidence>
<dbReference type="GO" id="GO:0005509">
    <property type="term" value="F:calcium ion binding"/>
    <property type="evidence" value="ECO:0007669"/>
    <property type="project" value="InterPro"/>
</dbReference>
<keyword evidence="6" id="KW-0807">Transducer</keyword>
<dbReference type="Gene3D" id="3.20.20.190">
    <property type="entry name" value="Phosphatidylinositol (PI) phosphodiesterase"/>
    <property type="match status" value="1"/>
</dbReference>
<dbReference type="Pfam" id="PF00388">
    <property type="entry name" value="PI-PLC-X"/>
    <property type="match status" value="1"/>
</dbReference>
<dbReference type="Gene3D" id="2.60.40.150">
    <property type="entry name" value="C2 domain"/>
    <property type="match status" value="1"/>
</dbReference>
<dbReference type="GO" id="GO:0004435">
    <property type="term" value="F:phosphatidylinositol-4,5-bisphosphate phospholipase C activity"/>
    <property type="evidence" value="ECO:0007669"/>
    <property type="project" value="UniProtKB-EC"/>
</dbReference>
<dbReference type="PRINTS" id="PR00390">
    <property type="entry name" value="PHPHLIPASEC"/>
</dbReference>
<dbReference type="InterPro" id="IPR011992">
    <property type="entry name" value="EF-hand-dom_pair"/>
</dbReference>
<dbReference type="InterPro" id="IPR000008">
    <property type="entry name" value="C2_dom"/>
</dbReference>
<evidence type="ECO:0000256" key="1">
    <source>
        <dbReference type="ARBA" id="ARBA00012368"/>
    </source>
</evidence>
<dbReference type="InterPro" id="IPR001711">
    <property type="entry name" value="PLipase_C_Pinositol-sp_Y"/>
</dbReference>
<accession>G0V0Q2</accession>
<dbReference type="SUPFAM" id="SSF51695">
    <property type="entry name" value="PLC-like phosphodiesterases"/>
    <property type="match status" value="1"/>
</dbReference>
<dbReference type="EMBL" id="HE575324">
    <property type="protein sequence ID" value="CCC95223.1"/>
    <property type="molecule type" value="Genomic_DNA"/>
</dbReference>
<dbReference type="PROSITE" id="PS50007">
    <property type="entry name" value="PIPLC_X_DOMAIN"/>
    <property type="match status" value="1"/>
</dbReference>
<keyword evidence="4 7" id="KW-0442">Lipid degradation</keyword>
<dbReference type="InterPro" id="IPR018247">
    <property type="entry name" value="EF_Hand_1_Ca_BS"/>
</dbReference>
<dbReference type="InterPro" id="IPR000909">
    <property type="entry name" value="PLipase_C_PInositol-sp_X_dom"/>
</dbReference>
<dbReference type="GO" id="GO:0016042">
    <property type="term" value="P:lipid catabolic process"/>
    <property type="evidence" value="ECO:0007669"/>
    <property type="project" value="UniProtKB-KW"/>
</dbReference>
<dbReference type="PROSITE" id="PS50004">
    <property type="entry name" value="C2"/>
    <property type="match status" value="1"/>
</dbReference>
<evidence type="ECO:0000259" key="9">
    <source>
        <dbReference type="PROSITE" id="PS50008"/>
    </source>
</evidence>
<dbReference type="InterPro" id="IPR017946">
    <property type="entry name" value="PLC-like_Pdiesterase_TIM-brl"/>
</dbReference>
<dbReference type="EC" id="3.1.4.11" evidence="1 7"/>
<dbReference type="GO" id="GO:0051209">
    <property type="term" value="P:release of sequestered calcium ion into cytosol"/>
    <property type="evidence" value="ECO:0007669"/>
    <property type="project" value="TreeGrafter"/>
</dbReference>
<dbReference type="Pfam" id="PF00168">
    <property type="entry name" value="C2"/>
    <property type="match status" value="1"/>
</dbReference>
<sequence>MGVCKSKEITEGTVCGYAQRAGRLMEEHASGSGIPQHELASFFSAMFGASLDLLKCSREEAAVFLRQSCEAREDLKKELDIFFCRNRPQCIRWDPNRSKFLMILMKYDDDNSGDISISEFKKLSKGLNFPEDLSQELLDKLKSLGGRASFRVMEGIFMKLTMLEELHYVWRDVVGPDADSMTREQFIDFLKTAQGEDVEGDELQSFLDAVGCTDGQPVLLSAFTSFLSDCRFNSIVNSARLDTVYHNMDRPICDYFINSSHNTYLTGNQLLSKSSTDMYKRVLLGGCRCVELDCWDGRGGQPVVYHGYTRTTKLLFRDCINTIRRYAFVNSEYPVILSLEVHTSVAQQDRMAEILLELLRDMLFQSPCCTGEDPYFNFSPEKLRGKILVKGKRAANRGLQAENSGEAIAGGDEESEDMEEEDVDNREVMRFVKNGTPSALKNGERRREVKISDKLSKLVSIESVGFKGVDDLDYLQKRRPYHCTSFSEGKIRKVAATNFNELCIINACCLSRVYPTGTRIGSSNFHPQEFWNCGCQMVALNWQSAKSYEVRLNKWFFADNGNCGYILKPKTLQADHDRTRRTMTRKLTIEVLSAFCLPKRKNASSKSIVDSRVAAFVEGPGLGNCEKSTTPIHNNGFHPVWHGNNLNNVFYWDIYDWELSTVVLQVYDEDARSQNLLGEYIAPLRLLNKGVRRVPLYDLNGFPIHCSFLMVYVSYK</sequence>
<feature type="domain" description="C2" evidence="8">
    <location>
        <begin position="568"/>
        <end position="698"/>
    </location>
</feature>
<evidence type="ECO:0000256" key="7">
    <source>
        <dbReference type="RuleBase" id="RU361133"/>
    </source>
</evidence>
<dbReference type="SUPFAM" id="SSF49562">
    <property type="entry name" value="C2 domain (Calcium/lipid-binding domain, CaLB)"/>
    <property type="match status" value="1"/>
</dbReference>
<evidence type="ECO:0000313" key="11">
    <source>
        <dbReference type="EMBL" id="CCC95223.1"/>
    </source>
</evidence>
<comment type="catalytic activity">
    <reaction evidence="7">
        <text>a 1,2-diacyl-sn-glycero-3-phospho-(1D-myo-inositol-4,5-bisphosphate) + H2O = 1D-myo-inositol 1,4,5-trisphosphate + a 1,2-diacyl-sn-glycerol + H(+)</text>
        <dbReference type="Rhea" id="RHEA:33179"/>
        <dbReference type="ChEBI" id="CHEBI:15377"/>
        <dbReference type="ChEBI" id="CHEBI:15378"/>
        <dbReference type="ChEBI" id="CHEBI:17815"/>
        <dbReference type="ChEBI" id="CHEBI:58456"/>
        <dbReference type="ChEBI" id="CHEBI:203600"/>
        <dbReference type="EC" id="3.1.4.11"/>
    </reaction>
</comment>
<dbReference type="PANTHER" id="PTHR10336:SF36">
    <property type="entry name" value="1-PHOSPHATIDYLINOSITOL 4,5-BISPHOSPHATE PHOSPHODIESTERASE BETA-4"/>
    <property type="match status" value="1"/>
</dbReference>
<dbReference type="SMART" id="SM00149">
    <property type="entry name" value="PLCYc"/>
    <property type="match status" value="1"/>
</dbReference>
<proteinExistence type="predicted"/>
<dbReference type="SMART" id="SM00148">
    <property type="entry name" value="PLCXc"/>
    <property type="match status" value="1"/>
</dbReference>
<dbReference type="CDD" id="cd08558">
    <property type="entry name" value="PI-PLCc_eukaryota"/>
    <property type="match status" value="1"/>
</dbReference>
<dbReference type="PANTHER" id="PTHR10336">
    <property type="entry name" value="PHOSPHOINOSITIDE-SPECIFIC PHOSPHOLIPASE C FAMILY PROTEIN"/>
    <property type="match status" value="1"/>
</dbReference>
<feature type="domain" description="PI-PLC Y-box" evidence="9">
    <location>
        <begin position="461"/>
        <end position="573"/>
    </location>
</feature>
<keyword evidence="2 7" id="KW-0378">Hydrolase</keyword>
<evidence type="ECO:0000256" key="5">
    <source>
        <dbReference type="ARBA" id="ARBA00023098"/>
    </source>
</evidence>
<reference evidence="11" key="1">
    <citation type="journal article" date="2012" name="Proc. Natl. Acad. Sci. U.S.A.">
        <title>Antigenic diversity is generated by distinct evolutionary mechanisms in African trypanosome species.</title>
        <authorList>
            <person name="Jackson A.P."/>
            <person name="Berry A."/>
            <person name="Aslett M."/>
            <person name="Allison H.C."/>
            <person name="Burton P."/>
            <person name="Vavrova-Anderson J."/>
            <person name="Brown R."/>
            <person name="Browne H."/>
            <person name="Corton N."/>
            <person name="Hauser H."/>
            <person name="Gamble J."/>
            <person name="Gilderthorp R."/>
            <person name="Marcello L."/>
            <person name="McQuillan J."/>
            <person name="Otto T.D."/>
            <person name="Quail M.A."/>
            <person name="Sanders M.J."/>
            <person name="van Tonder A."/>
            <person name="Ginger M.L."/>
            <person name="Field M.C."/>
            <person name="Barry J.D."/>
            <person name="Hertz-Fowler C."/>
            <person name="Berriman M."/>
        </authorList>
    </citation>
    <scope>NUCLEOTIDE SEQUENCE</scope>
    <source>
        <strain evidence="11">IL3000</strain>
    </source>
</reference>
<gene>
    <name evidence="11" type="ORF">TCIL3000_11_6490</name>
</gene>
<dbReference type="Pfam" id="PF00387">
    <property type="entry name" value="PI-PLC-Y"/>
    <property type="match status" value="1"/>
</dbReference>
<dbReference type="PROSITE" id="PS00018">
    <property type="entry name" value="EF_HAND_1"/>
    <property type="match status" value="1"/>
</dbReference>
<name>G0V0Q2_TRYCI</name>
<dbReference type="InterPro" id="IPR001192">
    <property type="entry name" value="PI-PLC_fam"/>
</dbReference>
<dbReference type="InterPro" id="IPR002048">
    <property type="entry name" value="EF_hand_dom"/>
</dbReference>
<dbReference type="AlphaFoldDB" id="G0V0Q2"/>
<dbReference type="PROSITE" id="PS50222">
    <property type="entry name" value="EF_HAND_2"/>
    <property type="match status" value="1"/>
</dbReference>
<dbReference type="GO" id="GO:0048015">
    <property type="term" value="P:phosphatidylinositol-mediated signaling"/>
    <property type="evidence" value="ECO:0007669"/>
    <property type="project" value="TreeGrafter"/>
</dbReference>
<dbReference type="SMART" id="SM00239">
    <property type="entry name" value="C2"/>
    <property type="match status" value="1"/>
</dbReference>
<keyword evidence="3" id="KW-0106">Calcium</keyword>
<dbReference type="PROSITE" id="PS50008">
    <property type="entry name" value="PIPLC_Y_DOMAIN"/>
    <property type="match status" value="1"/>
</dbReference>
<evidence type="ECO:0000256" key="4">
    <source>
        <dbReference type="ARBA" id="ARBA00022963"/>
    </source>
</evidence>
<dbReference type="SUPFAM" id="SSF47473">
    <property type="entry name" value="EF-hand"/>
    <property type="match status" value="1"/>
</dbReference>
<feature type="domain" description="EF-hand" evidence="10">
    <location>
        <begin position="95"/>
        <end position="130"/>
    </location>
</feature>
<evidence type="ECO:0000259" key="10">
    <source>
        <dbReference type="PROSITE" id="PS50222"/>
    </source>
</evidence>
<evidence type="ECO:0000256" key="2">
    <source>
        <dbReference type="ARBA" id="ARBA00022801"/>
    </source>
</evidence>
<dbReference type="VEuPathDB" id="TriTrypDB:TcIL3000.11.6490"/>
<protein>
    <recommendedName>
        <fullName evidence="1 7">Phosphoinositide phospholipase C</fullName>
        <ecNumber evidence="1 7">3.1.4.11</ecNumber>
    </recommendedName>
</protein>
<dbReference type="InterPro" id="IPR035892">
    <property type="entry name" value="C2_domain_sf"/>
</dbReference>
<dbReference type="CDD" id="cd15898">
    <property type="entry name" value="EFh_PI-PLC"/>
    <property type="match status" value="1"/>
</dbReference>
<dbReference type="CDD" id="cd00275">
    <property type="entry name" value="C2_PLC_like"/>
    <property type="match status" value="1"/>
</dbReference>
<keyword evidence="5 7" id="KW-0443">Lipid metabolism</keyword>
<evidence type="ECO:0000256" key="3">
    <source>
        <dbReference type="ARBA" id="ARBA00022837"/>
    </source>
</evidence>
<organism evidence="11">
    <name type="scientific">Trypanosoma congolense (strain IL3000)</name>
    <dbReference type="NCBI Taxonomy" id="1068625"/>
    <lineage>
        <taxon>Eukaryota</taxon>
        <taxon>Discoba</taxon>
        <taxon>Euglenozoa</taxon>
        <taxon>Kinetoplastea</taxon>
        <taxon>Metakinetoplastina</taxon>
        <taxon>Trypanosomatida</taxon>
        <taxon>Trypanosomatidae</taxon>
        <taxon>Trypanosoma</taxon>
        <taxon>Nannomonas</taxon>
    </lineage>
</organism>
<evidence type="ECO:0000259" key="8">
    <source>
        <dbReference type="PROSITE" id="PS50004"/>
    </source>
</evidence>